<dbReference type="Proteomes" id="UP000243579">
    <property type="component" value="Unassembled WGS sequence"/>
</dbReference>
<feature type="compositionally biased region" description="Basic and acidic residues" evidence="6">
    <location>
        <begin position="456"/>
        <end position="470"/>
    </location>
</feature>
<dbReference type="PANTHER" id="PTHR13555:SF36">
    <property type="entry name" value="ZINC FINGER C2HC DOMAIN-CONTAINING PROTEIN 1B"/>
    <property type="match status" value="1"/>
</dbReference>
<dbReference type="EMBL" id="JNBR01001423">
    <property type="protein sequence ID" value="OQR87801.1"/>
    <property type="molecule type" value="Genomic_DNA"/>
</dbReference>
<name>A0A1V9YQ28_ACHHY</name>
<feature type="region of interest" description="Disordered" evidence="6">
    <location>
        <begin position="1"/>
        <end position="215"/>
    </location>
</feature>
<sequence>MQRESKIRYDPTDHAKKQLAAKERAKELRDARSRGVVNEACTFTPKTNPRKPDADNNNHHEEQSSAPRSPPIRSKFAQQPPSPPIKSKFSQAAVAQASPPPSPPKRQTSNLRKPNNQRATDSSDSLDSLAGSYARPQPRSKAAPLPEPEEPRAEHDALSNELKSRTGKVIPREPKPKVANTGECLRNSTCTCRQCDPTSSSAPPPMARQRQMKSAPIADSVVDQSSLILLKVRLGARLVLSGPQSKMSRRKSRSAPTNAASMFVEDDKPMHLVHSARDLPSKPLARAPPARVVEEDSPMHSNVFSGVPDGESEVQDDGANHTCPDCQRRFNATAFAKHQKICKKVFSGPKKVFNMAAARLKGTDVEKMLQEKGMSIKAVTAAPAKAVAKEEQAIKAKKDDWKKKSNAFRDAIKSSREYEIAKKEGRALPPPKPSEIDPSLIQCSYCSRRFNEKAAERHIPHCKEKAERTGGAKKPPAKPAAKTPAPKPVAAPPKTKKK</sequence>
<comment type="caution">
    <text evidence="8">The sequence shown here is derived from an EMBL/GenBank/DDBJ whole genome shotgun (WGS) entry which is preliminary data.</text>
</comment>
<evidence type="ECO:0000256" key="6">
    <source>
        <dbReference type="SAM" id="MobiDB-lite"/>
    </source>
</evidence>
<dbReference type="GO" id="GO:0008270">
    <property type="term" value="F:zinc ion binding"/>
    <property type="evidence" value="ECO:0007669"/>
    <property type="project" value="UniProtKB-KW"/>
</dbReference>
<feature type="compositionally biased region" description="Basic and acidic residues" evidence="6">
    <location>
        <begin position="1"/>
        <end position="33"/>
    </location>
</feature>
<evidence type="ECO:0000256" key="2">
    <source>
        <dbReference type="ARBA" id="ARBA00022737"/>
    </source>
</evidence>
<evidence type="ECO:0000313" key="8">
    <source>
        <dbReference type="EMBL" id="OQR87801.1"/>
    </source>
</evidence>
<dbReference type="PROSITE" id="PS52027">
    <property type="entry name" value="ZF_C2HC_C3H"/>
    <property type="match status" value="2"/>
</dbReference>
<gene>
    <name evidence="8" type="ORF">ACHHYP_08038</name>
</gene>
<dbReference type="PANTHER" id="PTHR13555">
    <property type="entry name" value="C2H2 ZINC FINGER CGI-62-RELATED"/>
    <property type="match status" value="1"/>
</dbReference>
<dbReference type="InterPro" id="IPR049899">
    <property type="entry name" value="Znf_C2HC_C3H"/>
</dbReference>
<organism evidence="8 9">
    <name type="scientific">Achlya hypogyna</name>
    <name type="common">Oomycete</name>
    <name type="synonym">Protoachlya hypogyna</name>
    <dbReference type="NCBI Taxonomy" id="1202772"/>
    <lineage>
        <taxon>Eukaryota</taxon>
        <taxon>Sar</taxon>
        <taxon>Stramenopiles</taxon>
        <taxon>Oomycota</taxon>
        <taxon>Saprolegniomycetes</taxon>
        <taxon>Saprolegniales</taxon>
        <taxon>Achlyaceae</taxon>
        <taxon>Achlya</taxon>
    </lineage>
</organism>
<feature type="compositionally biased region" description="Polar residues" evidence="6">
    <location>
        <begin position="186"/>
        <end position="201"/>
    </location>
</feature>
<protein>
    <recommendedName>
        <fullName evidence="7">C2HC/C3H-type domain-containing protein</fullName>
    </recommendedName>
</protein>
<keyword evidence="2" id="KW-0677">Repeat</keyword>
<dbReference type="OrthoDB" id="10066537at2759"/>
<evidence type="ECO:0000256" key="3">
    <source>
        <dbReference type="ARBA" id="ARBA00022771"/>
    </source>
</evidence>
<evidence type="ECO:0000259" key="7">
    <source>
        <dbReference type="PROSITE" id="PS52027"/>
    </source>
</evidence>
<keyword evidence="9" id="KW-1185">Reference proteome</keyword>
<proteinExistence type="predicted"/>
<feature type="region of interest" description="Disordered" evidence="6">
    <location>
        <begin position="456"/>
        <end position="498"/>
    </location>
</feature>
<evidence type="ECO:0000256" key="5">
    <source>
        <dbReference type="PROSITE-ProRule" id="PRU01371"/>
    </source>
</evidence>
<evidence type="ECO:0000256" key="1">
    <source>
        <dbReference type="ARBA" id="ARBA00022723"/>
    </source>
</evidence>
<dbReference type="Pfam" id="PF13913">
    <property type="entry name" value="zf-C2HC_2"/>
    <property type="match status" value="2"/>
</dbReference>
<keyword evidence="1" id="KW-0479">Metal-binding</keyword>
<dbReference type="AlphaFoldDB" id="A0A1V9YQ28"/>
<dbReference type="InterPro" id="IPR026319">
    <property type="entry name" value="ZC2HC1A/B-like"/>
</dbReference>
<keyword evidence="4" id="KW-0862">Zinc</keyword>
<evidence type="ECO:0000256" key="4">
    <source>
        <dbReference type="ARBA" id="ARBA00022833"/>
    </source>
</evidence>
<reference evidence="8 9" key="1">
    <citation type="journal article" date="2014" name="Genome Biol. Evol.">
        <title>The secreted proteins of Achlya hypogyna and Thraustotheca clavata identify the ancestral oomycete secretome and reveal gene acquisitions by horizontal gene transfer.</title>
        <authorList>
            <person name="Misner I."/>
            <person name="Blouin N."/>
            <person name="Leonard G."/>
            <person name="Richards T.A."/>
            <person name="Lane C.E."/>
        </authorList>
    </citation>
    <scope>NUCLEOTIDE SEQUENCE [LARGE SCALE GENOMIC DNA]</scope>
    <source>
        <strain evidence="8 9">ATCC 48635</strain>
    </source>
</reference>
<feature type="domain" description="C2HC/C3H-type" evidence="7">
    <location>
        <begin position="319"/>
        <end position="348"/>
    </location>
</feature>
<feature type="compositionally biased region" description="Polar residues" evidence="6">
    <location>
        <begin position="105"/>
        <end position="120"/>
    </location>
</feature>
<feature type="compositionally biased region" description="Basic and acidic residues" evidence="6">
    <location>
        <begin position="149"/>
        <end position="176"/>
    </location>
</feature>
<evidence type="ECO:0000313" key="9">
    <source>
        <dbReference type="Proteomes" id="UP000243579"/>
    </source>
</evidence>
<accession>A0A1V9YQ28</accession>
<feature type="domain" description="C2HC/C3H-type" evidence="7">
    <location>
        <begin position="439"/>
        <end position="468"/>
    </location>
</feature>
<dbReference type="Gene3D" id="3.30.160.60">
    <property type="entry name" value="Classic Zinc Finger"/>
    <property type="match status" value="1"/>
</dbReference>
<feature type="compositionally biased region" description="Basic and acidic residues" evidence="6">
    <location>
        <begin position="50"/>
        <end position="63"/>
    </location>
</feature>
<keyword evidence="3 5" id="KW-0863">Zinc-finger</keyword>